<dbReference type="Pfam" id="PF13561">
    <property type="entry name" value="adh_short_C2"/>
    <property type="match status" value="1"/>
</dbReference>
<dbReference type="GO" id="GO:0048038">
    <property type="term" value="F:quinone binding"/>
    <property type="evidence" value="ECO:0007669"/>
    <property type="project" value="TreeGrafter"/>
</dbReference>
<dbReference type="Gene3D" id="3.40.50.720">
    <property type="entry name" value="NAD(P)-binding Rossmann-like Domain"/>
    <property type="match status" value="1"/>
</dbReference>
<dbReference type="PANTHER" id="PTHR42760">
    <property type="entry name" value="SHORT-CHAIN DEHYDROGENASES/REDUCTASES FAMILY MEMBER"/>
    <property type="match status" value="1"/>
</dbReference>
<dbReference type="GO" id="GO:0016616">
    <property type="term" value="F:oxidoreductase activity, acting on the CH-OH group of donors, NAD or NADP as acceptor"/>
    <property type="evidence" value="ECO:0007669"/>
    <property type="project" value="TreeGrafter"/>
</dbReference>
<dbReference type="PRINTS" id="PR00081">
    <property type="entry name" value="GDHRDH"/>
</dbReference>
<evidence type="ECO:0000313" key="3">
    <source>
        <dbReference type="EMBL" id="AQQ54714.1"/>
    </source>
</evidence>
<dbReference type="GO" id="GO:0008206">
    <property type="term" value="P:bile acid metabolic process"/>
    <property type="evidence" value="ECO:0007669"/>
    <property type="project" value="UniProtKB-ARBA"/>
</dbReference>
<dbReference type="SUPFAM" id="SSF51735">
    <property type="entry name" value="NAD(P)-binding Rossmann-fold domains"/>
    <property type="match status" value="1"/>
</dbReference>
<dbReference type="AlphaFoldDB" id="A0A1Q2L2X3"/>
<accession>A0A1Q2L2X3</accession>
<dbReference type="Proteomes" id="UP000188184">
    <property type="component" value="Chromosome"/>
</dbReference>
<sequence>MNVSSIPSFGLRGKKAIVTGGSKGIGLTIATGLAHYGAEVMVTGRNEEALKDAVRNLKEHGYDVKWKRADVTSKEEVEELFSYADEVFGQLDILINNAGMNIRKPLVEVEEEDWDQVLNTNLKGIFLVGQQAAKRMINQQSGRIINISSILGQVGNPLQTSYAASKGGINQLTKVWAAELADHHITVNAIAPAYIKTPMTEGFLQDPERVEQILSRTLLKRMGEVEEVIGPAIFFASDASSYVTGQVLYVDGGWTAN</sequence>
<organism evidence="3 4">
    <name type="scientific">Planococcus lenghuensis</name>
    <dbReference type="NCBI Taxonomy" id="2213202"/>
    <lineage>
        <taxon>Bacteria</taxon>
        <taxon>Bacillati</taxon>
        <taxon>Bacillota</taxon>
        <taxon>Bacilli</taxon>
        <taxon>Bacillales</taxon>
        <taxon>Caryophanaceae</taxon>
        <taxon>Planococcus</taxon>
    </lineage>
</organism>
<dbReference type="NCBIfam" id="NF005559">
    <property type="entry name" value="PRK07231.1"/>
    <property type="match status" value="1"/>
</dbReference>
<dbReference type="PRINTS" id="PR00080">
    <property type="entry name" value="SDRFAMILY"/>
</dbReference>
<dbReference type="KEGG" id="pmar:B0X71_17465"/>
<reference evidence="3 4" key="1">
    <citation type="submission" date="2017-02" db="EMBL/GenBank/DDBJ databases">
        <title>The complete genomic sequence of a novel cold adapted crude oil-degrading bacterium Planococcus qaidamina Y42.</title>
        <authorList>
            <person name="Yang R."/>
        </authorList>
    </citation>
    <scope>NUCLEOTIDE SEQUENCE [LARGE SCALE GENOMIC DNA]</scope>
    <source>
        <strain evidence="3 4">Y42</strain>
    </source>
</reference>
<dbReference type="FunFam" id="3.40.50.720:FF:000084">
    <property type="entry name" value="Short-chain dehydrogenase reductase"/>
    <property type="match status" value="1"/>
</dbReference>
<gene>
    <name evidence="3" type="ORF">B0X71_17465</name>
</gene>
<dbReference type="InterPro" id="IPR036291">
    <property type="entry name" value="NAD(P)-bd_dom_sf"/>
</dbReference>
<evidence type="ECO:0000256" key="2">
    <source>
        <dbReference type="ARBA" id="ARBA00023002"/>
    </source>
</evidence>
<dbReference type="EMBL" id="CP019640">
    <property type="protein sequence ID" value="AQQ54714.1"/>
    <property type="molecule type" value="Genomic_DNA"/>
</dbReference>
<dbReference type="InterPro" id="IPR002347">
    <property type="entry name" value="SDR_fam"/>
</dbReference>
<dbReference type="PROSITE" id="PS00061">
    <property type="entry name" value="ADH_SHORT"/>
    <property type="match status" value="1"/>
</dbReference>
<keyword evidence="2" id="KW-0560">Oxidoreductase</keyword>
<dbReference type="InterPro" id="IPR020904">
    <property type="entry name" value="Sc_DH/Rdtase_CS"/>
</dbReference>
<dbReference type="PANTHER" id="PTHR42760:SF133">
    <property type="entry name" value="3-OXOACYL-[ACYL-CARRIER-PROTEIN] REDUCTASE"/>
    <property type="match status" value="1"/>
</dbReference>
<comment type="similarity">
    <text evidence="1">Belongs to the short-chain dehydrogenases/reductases (SDR) family.</text>
</comment>
<dbReference type="RefSeq" id="WP_077590614.1">
    <property type="nucleotide sequence ID" value="NZ_CP019640.1"/>
</dbReference>
<proteinExistence type="inferred from homology"/>
<name>A0A1Q2L2X3_9BACL</name>
<evidence type="ECO:0000313" key="4">
    <source>
        <dbReference type="Proteomes" id="UP000188184"/>
    </source>
</evidence>
<evidence type="ECO:0000256" key="1">
    <source>
        <dbReference type="ARBA" id="ARBA00006484"/>
    </source>
</evidence>
<protein>
    <submittedName>
        <fullName evidence="3">2-deoxy-D-gluconate 3-dehydrogenase</fullName>
    </submittedName>
</protein>
<dbReference type="OrthoDB" id="9803333at2"/>
<dbReference type="GO" id="GO:0006633">
    <property type="term" value="P:fatty acid biosynthetic process"/>
    <property type="evidence" value="ECO:0007669"/>
    <property type="project" value="TreeGrafter"/>
</dbReference>
<keyword evidence="4" id="KW-1185">Reference proteome</keyword>
<dbReference type="NCBIfam" id="NF009466">
    <property type="entry name" value="PRK12826.1-2"/>
    <property type="match status" value="1"/>
</dbReference>